<dbReference type="InterPro" id="IPR023052">
    <property type="entry name" value="Cell_div_SepF"/>
</dbReference>
<comment type="subcellular location">
    <subcellularLocation>
        <location evidence="5">Cytoplasm</location>
    </subcellularLocation>
    <text evidence="5">Localizes to the division site, in a FtsZ-dependent manner.</text>
</comment>
<protein>
    <recommendedName>
        <fullName evidence="5">Cell division protein SepF</fullName>
    </recommendedName>
</protein>
<comment type="similarity">
    <text evidence="5">Belongs to the SepF family.</text>
</comment>
<keyword evidence="5" id="KW-0963">Cytoplasm</keyword>
<feature type="region of interest" description="Disordered" evidence="6">
    <location>
        <begin position="53"/>
        <end position="72"/>
    </location>
</feature>
<evidence type="ECO:0000256" key="3">
    <source>
        <dbReference type="ARBA" id="ARBA00023306"/>
    </source>
</evidence>
<comment type="subunit">
    <text evidence="5">Homodimer. Interacts with FtsZ.</text>
</comment>
<proteinExistence type="inferred from homology"/>
<dbReference type="InterPro" id="IPR038594">
    <property type="entry name" value="SepF-like_sf"/>
</dbReference>
<dbReference type="GO" id="GO:0000917">
    <property type="term" value="P:division septum assembly"/>
    <property type="evidence" value="ECO:0007669"/>
    <property type="project" value="UniProtKB-KW"/>
</dbReference>
<comment type="caution">
    <text evidence="7">The sequence shown here is derived from an EMBL/GenBank/DDBJ whole genome shotgun (WGS) entry which is preliminary data.</text>
</comment>
<evidence type="ECO:0000256" key="4">
    <source>
        <dbReference type="ARBA" id="ARBA00044936"/>
    </source>
</evidence>
<keyword evidence="1 5" id="KW-0132">Cell division</keyword>
<dbReference type="PANTHER" id="PTHR35798:SF1">
    <property type="entry name" value="CELL DIVISION PROTEIN SEPF"/>
    <property type="match status" value="1"/>
</dbReference>
<dbReference type="PANTHER" id="PTHR35798">
    <property type="entry name" value="CELL DIVISION PROTEIN SEPF"/>
    <property type="match status" value="1"/>
</dbReference>
<dbReference type="HAMAP" id="MF_01197">
    <property type="entry name" value="SepF"/>
    <property type="match status" value="1"/>
</dbReference>
<dbReference type="EMBL" id="RFXN01000011">
    <property type="protein sequence ID" value="NBR93578.1"/>
    <property type="molecule type" value="Genomic_DNA"/>
</dbReference>
<evidence type="ECO:0000313" key="8">
    <source>
        <dbReference type="Proteomes" id="UP000740727"/>
    </source>
</evidence>
<comment type="function">
    <text evidence="4 5">Cell division protein that is part of the divisome complex and is recruited early to the Z-ring. Probably stimulates Z-ring formation, perhaps through the cross-linking of FtsZ protofilaments. Its function overlaps with FtsA.</text>
</comment>
<keyword evidence="3 5" id="KW-0131">Cell cycle</keyword>
<sequence>MSSPLRRVALYLGLVDDGSDEAITPEHQTVASVNSAPVRPSVTPVAKSGGSRFFGLRSSSQSSSTPTEPAPRFRAVETVAPVYREEPAVDRIITLHPHSYNDARMIGEHYREHTPVIMNLTDMDDADAKRLVDFAAGLVFGHRGSIERVTAKVFLLSPPNVKVSAEDKFAAAEASFFNQS</sequence>
<accession>A0A965LKF5</accession>
<evidence type="ECO:0000256" key="2">
    <source>
        <dbReference type="ARBA" id="ARBA00023210"/>
    </source>
</evidence>
<gene>
    <name evidence="5" type="primary">sepF</name>
    <name evidence="7" type="ORF">EBT44_01790</name>
</gene>
<dbReference type="GO" id="GO:0043093">
    <property type="term" value="P:FtsZ-dependent cytokinesis"/>
    <property type="evidence" value="ECO:0007669"/>
    <property type="project" value="UniProtKB-UniRule"/>
</dbReference>
<feature type="compositionally biased region" description="Low complexity" evidence="6">
    <location>
        <begin position="53"/>
        <end position="64"/>
    </location>
</feature>
<evidence type="ECO:0000313" key="7">
    <source>
        <dbReference type="EMBL" id="NBR93578.1"/>
    </source>
</evidence>
<evidence type="ECO:0000256" key="6">
    <source>
        <dbReference type="SAM" id="MobiDB-lite"/>
    </source>
</evidence>
<organism evidence="7 8">
    <name type="scientific">Candidatus Fonsibacter lacus</name>
    <dbReference type="NCBI Taxonomy" id="2576439"/>
    <lineage>
        <taxon>Bacteria</taxon>
        <taxon>Pseudomonadati</taxon>
        <taxon>Pseudomonadota</taxon>
        <taxon>Alphaproteobacteria</taxon>
        <taxon>Candidatus Pelagibacterales</taxon>
        <taxon>Candidatus Pelagibacterales incertae sedis</taxon>
        <taxon>Candidatus Fonsibacter</taxon>
    </lineage>
</organism>
<dbReference type="InterPro" id="IPR007561">
    <property type="entry name" value="Cell_div_SepF/SepF-rel"/>
</dbReference>
<dbReference type="Gene3D" id="3.30.110.150">
    <property type="entry name" value="SepF-like protein"/>
    <property type="match status" value="1"/>
</dbReference>
<reference evidence="7" key="1">
    <citation type="submission" date="2018-10" db="EMBL/GenBank/DDBJ databases">
        <title>Iterative Subtractive Binning of Freshwater Chronoseries Metagenomes Recovers Nearly Complete Genomes from over Four Hundred Novel Species.</title>
        <authorList>
            <person name="Rodriguez-R L.M."/>
            <person name="Tsementzi D."/>
            <person name="Luo C."/>
            <person name="Konstantinidis K.T."/>
        </authorList>
    </citation>
    <scope>NUCLEOTIDE SEQUENCE</scope>
    <source>
        <strain evidence="7">WB5_2A_028</strain>
    </source>
</reference>
<keyword evidence="2 5" id="KW-0717">Septation</keyword>
<evidence type="ECO:0000256" key="1">
    <source>
        <dbReference type="ARBA" id="ARBA00022618"/>
    </source>
</evidence>
<dbReference type="Pfam" id="PF04472">
    <property type="entry name" value="SepF"/>
    <property type="match status" value="1"/>
</dbReference>
<evidence type="ECO:0000256" key="5">
    <source>
        <dbReference type="HAMAP-Rule" id="MF_01197"/>
    </source>
</evidence>
<name>A0A965LKF5_9PROT</name>
<dbReference type="Proteomes" id="UP000740727">
    <property type="component" value="Unassembled WGS sequence"/>
</dbReference>
<dbReference type="GO" id="GO:0005737">
    <property type="term" value="C:cytoplasm"/>
    <property type="evidence" value="ECO:0007669"/>
    <property type="project" value="UniProtKB-SubCell"/>
</dbReference>
<dbReference type="AlphaFoldDB" id="A0A965LKF5"/>